<dbReference type="GO" id="GO:0005886">
    <property type="term" value="C:plasma membrane"/>
    <property type="evidence" value="ECO:0007669"/>
    <property type="project" value="TreeGrafter"/>
</dbReference>
<evidence type="ECO:0000256" key="5">
    <source>
        <dbReference type="ARBA" id="ARBA00049660"/>
    </source>
</evidence>
<feature type="transmembrane region" description="Helical" evidence="6">
    <location>
        <begin position="229"/>
        <end position="251"/>
    </location>
</feature>
<evidence type="ECO:0000256" key="4">
    <source>
        <dbReference type="ARBA" id="ARBA00023136"/>
    </source>
</evidence>
<sequence length="265" mass="29797">MEQASLEQIEQLAVKKEETYQMDRMHYFMRSILATMFLGLGVIVAFRTGAFFYESGSPLAYIVAAITFGVGIILIKYGNADLFTGNTFYFPFAALRGKMKWTSVWKLLTMTYIGNLIGAIFFACFLWATGLFSDTSVNGFLMSVASHKTETPINELFFRAILCNWLVCLAFFIPMGLKNEMAKIFIMMLLVFSFFVSGYEHSIANMCTFAIAFVLGSADMTMTGMLHNLIPVTIGNFIGGSVFMGLFFHYLNPVVKKKQKKFKVA</sequence>
<feature type="transmembrane region" description="Helical" evidence="6">
    <location>
        <begin position="32"/>
        <end position="53"/>
    </location>
</feature>
<evidence type="ECO:0000313" key="8">
    <source>
        <dbReference type="Proteomes" id="UP000318521"/>
    </source>
</evidence>
<dbReference type="PROSITE" id="PS01006">
    <property type="entry name" value="FORMATE_NITRITE_TP_2"/>
    <property type="match status" value="1"/>
</dbReference>
<proteinExistence type="inferred from homology"/>
<evidence type="ECO:0000256" key="6">
    <source>
        <dbReference type="SAM" id="Phobius"/>
    </source>
</evidence>
<evidence type="ECO:0000313" key="7">
    <source>
        <dbReference type="EMBL" id="TSB47608.1"/>
    </source>
</evidence>
<dbReference type="Gene3D" id="1.20.1080.10">
    <property type="entry name" value="Glycerol uptake facilitator protein"/>
    <property type="match status" value="1"/>
</dbReference>
<keyword evidence="2 6" id="KW-0812">Transmembrane</keyword>
<dbReference type="EMBL" id="VLXZ01000002">
    <property type="protein sequence ID" value="TSB47608.1"/>
    <property type="molecule type" value="Genomic_DNA"/>
</dbReference>
<dbReference type="AlphaFoldDB" id="A0A554A1N6"/>
<protein>
    <submittedName>
        <fullName evidence="7">Formate/nitrite transporter family protein</fullName>
    </submittedName>
</protein>
<dbReference type="OrthoDB" id="9786493at2"/>
<keyword evidence="3 6" id="KW-1133">Transmembrane helix</keyword>
<comment type="caution">
    <text evidence="7">The sequence shown here is derived from an EMBL/GenBank/DDBJ whole genome shotgun (WGS) entry which is preliminary data.</text>
</comment>
<reference evidence="7 8" key="1">
    <citation type="submission" date="2019-07" db="EMBL/GenBank/DDBJ databases">
        <authorList>
            <person name="Park Y.J."/>
            <person name="Jeong S.E."/>
            <person name="Jung H.S."/>
        </authorList>
    </citation>
    <scope>NUCLEOTIDE SEQUENCE [LARGE SCALE GENOMIC DNA]</scope>
    <source>
        <strain evidence="8">P16(2019)</strain>
    </source>
</reference>
<feature type="transmembrane region" description="Helical" evidence="6">
    <location>
        <begin position="156"/>
        <end position="177"/>
    </location>
</feature>
<dbReference type="Proteomes" id="UP000318521">
    <property type="component" value="Unassembled WGS sequence"/>
</dbReference>
<feature type="transmembrane region" description="Helical" evidence="6">
    <location>
        <begin position="184"/>
        <end position="217"/>
    </location>
</feature>
<name>A0A554A1N6_9BACI</name>
<evidence type="ECO:0000256" key="2">
    <source>
        <dbReference type="ARBA" id="ARBA00022692"/>
    </source>
</evidence>
<feature type="transmembrane region" description="Helical" evidence="6">
    <location>
        <begin position="59"/>
        <end position="77"/>
    </location>
</feature>
<evidence type="ECO:0000256" key="3">
    <source>
        <dbReference type="ARBA" id="ARBA00022989"/>
    </source>
</evidence>
<feature type="transmembrane region" description="Helical" evidence="6">
    <location>
        <begin position="104"/>
        <end position="128"/>
    </location>
</feature>
<comment type="subcellular location">
    <subcellularLocation>
        <location evidence="1">Membrane</location>
        <topology evidence="1">Multi-pass membrane protein</topology>
    </subcellularLocation>
</comment>
<dbReference type="InterPro" id="IPR023271">
    <property type="entry name" value="Aquaporin-like"/>
</dbReference>
<accession>A0A554A1N6</accession>
<dbReference type="RefSeq" id="WP_143847022.1">
    <property type="nucleotide sequence ID" value="NZ_VLXZ01000002.1"/>
</dbReference>
<dbReference type="InterPro" id="IPR000292">
    <property type="entry name" value="For/NO2_transpt"/>
</dbReference>
<dbReference type="PANTHER" id="PTHR30520:SF8">
    <property type="entry name" value="NITRITE TRANSPORTER NIRC"/>
    <property type="match status" value="1"/>
</dbReference>
<keyword evidence="4 6" id="KW-0472">Membrane</keyword>
<gene>
    <name evidence="7" type="ORF">FN960_03545</name>
</gene>
<organism evidence="7 8">
    <name type="scientific">Alkalicoccobacillus porphyridii</name>
    <dbReference type="NCBI Taxonomy" id="2597270"/>
    <lineage>
        <taxon>Bacteria</taxon>
        <taxon>Bacillati</taxon>
        <taxon>Bacillota</taxon>
        <taxon>Bacilli</taxon>
        <taxon>Bacillales</taxon>
        <taxon>Bacillaceae</taxon>
        <taxon>Alkalicoccobacillus</taxon>
    </lineage>
</organism>
<dbReference type="GO" id="GO:0015499">
    <property type="term" value="F:formate transmembrane transporter activity"/>
    <property type="evidence" value="ECO:0007669"/>
    <property type="project" value="TreeGrafter"/>
</dbReference>
<dbReference type="PANTHER" id="PTHR30520">
    <property type="entry name" value="FORMATE TRANSPORTER-RELATED"/>
    <property type="match status" value="1"/>
</dbReference>
<keyword evidence="8" id="KW-1185">Reference proteome</keyword>
<dbReference type="InterPro" id="IPR024002">
    <property type="entry name" value="For/NO2_transpt_CS"/>
</dbReference>
<comment type="similarity">
    <text evidence="5">Belongs to the FNT transporter (TC 1.A.16) family.</text>
</comment>
<evidence type="ECO:0000256" key="1">
    <source>
        <dbReference type="ARBA" id="ARBA00004141"/>
    </source>
</evidence>
<dbReference type="Pfam" id="PF01226">
    <property type="entry name" value="Form_Nir_trans"/>
    <property type="match status" value="1"/>
</dbReference>